<comment type="similarity">
    <text evidence="1">Belongs to the beta-class carbonic anhydrase family.</text>
</comment>
<dbReference type="InterPro" id="IPR006311">
    <property type="entry name" value="TAT_signal"/>
</dbReference>
<dbReference type="CDD" id="cd03378">
    <property type="entry name" value="beta_CA_cladeC"/>
    <property type="match status" value="1"/>
</dbReference>
<dbReference type="PROSITE" id="PS51318">
    <property type="entry name" value="TAT"/>
    <property type="match status" value="1"/>
</dbReference>
<dbReference type="NCBIfam" id="NF011765">
    <property type="entry name" value="PRK15219.1"/>
    <property type="match status" value="1"/>
</dbReference>
<gene>
    <name evidence="2" type="ORF">ACFQBM_04125</name>
</gene>
<proteinExistence type="inferred from homology"/>
<dbReference type="Pfam" id="PF00484">
    <property type="entry name" value="Pro_CA"/>
    <property type="match status" value="1"/>
</dbReference>
<dbReference type="PANTHER" id="PTHR11002">
    <property type="entry name" value="CARBONIC ANHYDRASE"/>
    <property type="match status" value="1"/>
</dbReference>
<dbReference type="PANTHER" id="PTHR11002:SF79">
    <property type="entry name" value="CARBONIC ANHYDRASE 2"/>
    <property type="match status" value="1"/>
</dbReference>
<dbReference type="InterPro" id="IPR001765">
    <property type="entry name" value="Carbonic_anhydrase"/>
</dbReference>
<comment type="caution">
    <text evidence="2">The sequence shown here is derived from an EMBL/GenBank/DDBJ whole genome shotgun (WGS) entry which is preliminary data.</text>
</comment>
<accession>A0ABW1YLH4</accession>
<evidence type="ECO:0000313" key="2">
    <source>
        <dbReference type="EMBL" id="MFC6632452.1"/>
    </source>
</evidence>
<protein>
    <submittedName>
        <fullName evidence="2">Carbonic anhydrase family protein</fullName>
    </submittedName>
</protein>
<dbReference type="Proteomes" id="UP001596425">
    <property type="component" value="Unassembled WGS sequence"/>
</dbReference>
<dbReference type="InterPro" id="IPR036874">
    <property type="entry name" value="Carbonic_anhydrase_sf"/>
</dbReference>
<dbReference type="SUPFAM" id="SSF53056">
    <property type="entry name" value="beta-carbonic anhydrase, cab"/>
    <property type="match status" value="1"/>
</dbReference>
<keyword evidence="3" id="KW-1185">Reference proteome</keyword>
<organism evidence="2 3">
    <name type="scientific">Microbulbifer taiwanensis</name>
    <dbReference type="NCBI Taxonomy" id="986746"/>
    <lineage>
        <taxon>Bacteria</taxon>
        <taxon>Pseudomonadati</taxon>
        <taxon>Pseudomonadota</taxon>
        <taxon>Gammaproteobacteria</taxon>
        <taxon>Cellvibrionales</taxon>
        <taxon>Microbulbiferaceae</taxon>
        <taxon>Microbulbifer</taxon>
    </lineage>
</organism>
<dbReference type="RefSeq" id="WP_193193573.1">
    <property type="nucleotide sequence ID" value="NZ_JACZFR010000047.1"/>
</dbReference>
<dbReference type="EMBL" id="JBHSVR010000001">
    <property type="protein sequence ID" value="MFC6632452.1"/>
    <property type="molecule type" value="Genomic_DNA"/>
</dbReference>
<reference evidence="3" key="1">
    <citation type="journal article" date="2019" name="Int. J. Syst. Evol. Microbiol.">
        <title>The Global Catalogue of Microorganisms (GCM) 10K type strain sequencing project: providing services to taxonomists for standard genome sequencing and annotation.</title>
        <authorList>
            <consortium name="The Broad Institute Genomics Platform"/>
            <consortium name="The Broad Institute Genome Sequencing Center for Infectious Disease"/>
            <person name="Wu L."/>
            <person name="Ma J."/>
        </authorList>
    </citation>
    <scope>NUCLEOTIDE SEQUENCE [LARGE SCALE GENOMIC DNA]</scope>
    <source>
        <strain evidence="3">CGMCC 1.13718</strain>
    </source>
</reference>
<dbReference type="Gene3D" id="3.40.1050.10">
    <property type="entry name" value="Carbonic anhydrase"/>
    <property type="match status" value="1"/>
</dbReference>
<evidence type="ECO:0000313" key="3">
    <source>
        <dbReference type="Proteomes" id="UP001596425"/>
    </source>
</evidence>
<dbReference type="SMART" id="SM00947">
    <property type="entry name" value="Pro_CA"/>
    <property type="match status" value="1"/>
</dbReference>
<evidence type="ECO:0000256" key="1">
    <source>
        <dbReference type="ARBA" id="ARBA00006217"/>
    </source>
</evidence>
<sequence length="243" mass="25798">MCDQSGNRIFSRRALLKGALAGGLLGGGAMRFSCASYAAALTRAERDTMSADQIIEMLEAGNRRFRSGEMQRHDYLAQKRASASGQFPAAAVLSCIDSRTPAEILLDTGLGEVFNTRIAGNICNDDIVGSLEFSAAVAGVKVILVMGHTACGAVRGAIDGVELGQLTGLLAEIKPAIRATEYTGERSGENAEFVDLVAANNVRHSMAQIREDSEVLAKLEKDGNLRIVGAIYHLGDGRLELLD</sequence>
<name>A0ABW1YLH4_9GAMM</name>